<protein>
    <recommendedName>
        <fullName evidence="7">Glycerol operon regulatory protein</fullName>
    </recommendedName>
</protein>
<dbReference type="PROSITE" id="PS51077">
    <property type="entry name" value="HTH_ICLR"/>
    <property type="match status" value="1"/>
</dbReference>
<dbReference type="SUPFAM" id="SSF55781">
    <property type="entry name" value="GAF domain-like"/>
    <property type="match status" value="1"/>
</dbReference>
<evidence type="ECO:0000259" key="8">
    <source>
        <dbReference type="PROSITE" id="PS51077"/>
    </source>
</evidence>
<evidence type="ECO:0000256" key="6">
    <source>
        <dbReference type="ARBA" id="ARBA00058938"/>
    </source>
</evidence>
<evidence type="ECO:0000256" key="1">
    <source>
        <dbReference type="ARBA" id="ARBA00022798"/>
    </source>
</evidence>
<dbReference type="PANTHER" id="PTHR30136:SF24">
    <property type="entry name" value="HTH-TYPE TRANSCRIPTIONAL REPRESSOR ALLR"/>
    <property type="match status" value="1"/>
</dbReference>
<dbReference type="Pfam" id="PF09339">
    <property type="entry name" value="HTH_IclR"/>
    <property type="match status" value="1"/>
</dbReference>
<dbReference type="GO" id="GO:0003677">
    <property type="term" value="F:DNA binding"/>
    <property type="evidence" value="ECO:0007669"/>
    <property type="project" value="UniProtKB-KW"/>
</dbReference>
<dbReference type="GO" id="GO:0003700">
    <property type="term" value="F:DNA-binding transcription factor activity"/>
    <property type="evidence" value="ECO:0007669"/>
    <property type="project" value="TreeGrafter"/>
</dbReference>
<dbReference type="InterPro" id="IPR036388">
    <property type="entry name" value="WH-like_DNA-bd_sf"/>
</dbReference>
<keyword evidence="5" id="KW-0804">Transcription</keyword>
<accession>A0A060ZIH3</accession>
<evidence type="ECO:0000256" key="7">
    <source>
        <dbReference type="ARBA" id="ARBA00070406"/>
    </source>
</evidence>
<dbReference type="SMART" id="SM00346">
    <property type="entry name" value="HTH_ICLR"/>
    <property type="match status" value="1"/>
</dbReference>
<dbReference type="Gene3D" id="1.10.10.10">
    <property type="entry name" value="Winged helix-like DNA-binding domain superfamily/Winged helix DNA-binding domain"/>
    <property type="match status" value="1"/>
</dbReference>
<dbReference type="InterPro" id="IPR014757">
    <property type="entry name" value="Tscrpt_reg_IclR_C"/>
</dbReference>
<dbReference type="GO" id="GO:0045892">
    <property type="term" value="P:negative regulation of DNA-templated transcription"/>
    <property type="evidence" value="ECO:0007669"/>
    <property type="project" value="TreeGrafter"/>
</dbReference>
<dbReference type="PROSITE" id="PS51078">
    <property type="entry name" value="ICLR_ED"/>
    <property type="match status" value="1"/>
</dbReference>
<organism evidence="10">
    <name type="scientific">Streptomyces iranensis</name>
    <dbReference type="NCBI Taxonomy" id="576784"/>
    <lineage>
        <taxon>Bacteria</taxon>
        <taxon>Bacillati</taxon>
        <taxon>Actinomycetota</taxon>
        <taxon>Actinomycetes</taxon>
        <taxon>Kitasatosporales</taxon>
        <taxon>Streptomycetaceae</taxon>
        <taxon>Streptomyces</taxon>
        <taxon>Streptomyces violaceusniger group</taxon>
    </lineage>
</organism>
<comment type="function">
    <text evidence="6">May be an activator protein for the gylABX operon.</text>
</comment>
<feature type="domain" description="IclR-ED" evidence="9">
    <location>
        <begin position="71"/>
        <end position="259"/>
    </location>
</feature>
<evidence type="ECO:0000256" key="4">
    <source>
        <dbReference type="ARBA" id="ARBA00023159"/>
    </source>
</evidence>
<evidence type="ECO:0000259" key="9">
    <source>
        <dbReference type="PROSITE" id="PS51078"/>
    </source>
</evidence>
<dbReference type="FunFam" id="1.10.10.10:FF:000056">
    <property type="entry name" value="IclR family transcriptional regulator"/>
    <property type="match status" value="1"/>
</dbReference>
<feature type="domain" description="HTH iclR-type" evidence="8">
    <location>
        <begin position="8"/>
        <end position="70"/>
    </location>
</feature>
<name>A0A060ZIH3_9ACTN</name>
<evidence type="ECO:0000313" key="10">
    <source>
        <dbReference type="EMBL" id="CDR05798.1"/>
    </source>
</evidence>
<dbReference type="InterPro" id="IPR050707">
    <property type="entry name" value="HTH_MetabolicPath_Reg"/>
</dbReference>
<keyword evidence="4" id="KW-0010">Activator</keyword>
<dbReference type="PANTHER" id="PTHR30136">
    <property type="entry name" value="HELIX-TURN-HELIX TRANSCRIPTIONAL REGULATOR, ICLR FAMILY"/>
    <property type="match status" value="1"/>
</dbReference>
<keyword evidence="1" id="KW-0319">Glycerol metabolism</keyword>
<dbReference type="GO" id="GO:0006071">
    <property type="term" value="P:glycerol metabolic process"/>
    <property type="evidence" value="ECO:0007669"/>
    <property type="project" value="UniProtKB-KW"/>
</dbReference>
<proteinExistence type="predicted"/>
<sequence length="270" mass="29003">MTPDQGGVRVVRKAGALLEALAAGHGPQTVVQLAEATGEPRTTIYRLLSTLQRMGWVEETTRRGHYALGLRLVELGRAAIEQGFERRIALPVLRALRNETGLTVYLTVLRGLRAVCVERMDGREVLTFGLQFGGSLPLHAGAGPNVLLAFSGPAVYERWRERVIARGEAEALTPRTPRSLSTIDALVRNVRHNGYAVSSETNTIGIAAVGAPVLARDGHCLAAVSLSGTPEEILDPRRQSGLIESVRRAAQRVADLSDSRLAPTPPGSDL</sequence>
<evidence type="ECO:0000256" key="5">
    <source>
        <dbReference type="ARBA" id="ARBA00023163"/>
    </source>
</evidence>
<dbReference type="Pfam" id="PF01614">
    <property type="entry name" value="IclR_C"/>
    <property type="match status" value="1"/>
</dbReference>
<dbReference type="AlphaFoldDB" id="A0A060ZIH3"/>
<dbReference type="InterPro" id="IPR029016">
    <property type="entry name" value="GAF-like_dom_sf"/>
</dbReference>
<dbReference type="InterPro" id="IPR005471">
    <property type="entry name" value="Tscrpt_reg_IclR_N"/>
</dbReference>
<keyword evidence="2" id="KW-0805">Transcription regulation</keyword>
<gene>
    <name evidence="10" type="ORF">SIRAN2731</name>
</gene>
<evidence type="ECO:0000256" key="2">
    <source>
        <dbReference type="ARBA" id="ARBA00023015"/>
    </source>
</evidence>
<keyword evidence="3" id="KW-0238">DNA-binding</keyword>
<dbReference type="EMBL" id="LK022848">
    <property type="protein sequence ID" value="CDR05798.1"/>
    <property type="molecule type" value="Genomic_DNA"/>
</dbReference>
<evidence type="ECO:0000256" key="3">
    <source>
        <dbReference type="ARBA" id="ARBA00023125"/>
    </source>
</evidence>
<dbReference type="Gene3D" id="3.30.450.40">
    <property type="match status" value="1"/>
</dbReference>
<reference evidence="10" key="1">
    <citation type="submission" date="2014-05" db="EMBL/GenBank/DDBJ databases">
        <authorList>
            <person name="Horn Fabian"/>
        </authorList>
    </citation>
    <scope>NUCLEOTIDE SEQUENCE</scope>
</reference>
<dbReference type="InterPro" id="IPR036390">
    <property type="entry name" value="WH_DNA-bd_sf"/>
</dbReference>
<dbReference type="HOGENOM" id="CLU_062618_6_0_11"/>
<dbReference type="SUPFAM" id="SSF46785">
    <property type="entry name" value="Winged helix' DNA-binding domain"/>
    <property type="match status" value="1"/>
</dbReference>